<reference evidence="3" key="1">
    <citation type="submission" date="2022-11" db="UniProtKB">
        <authorList>
            <consortium name="WormBaseParasite"/>
        </authorList>
    </citation>
    <scope>IDENTIFICATION</scope>
</reference>
<protein>
    <submittedName>
        <fullName evidence="3">CHK kinase-like domain-containing protein</fullName>
    </submittedName>
</protein>
<dbReference type="AlphaFoldDB" id="A0A914CJB4"/>
<dbReference type="InterPro" id="IPR052961">
    <property type="entry name" value="Oxido-Kinase-like_Enzymes"/>
</dbReference>
<name>A0A914CJB4_9BILA</name>
<evidence type="ECO:0000313" key="3">
    <source>
        <dbReference type="WBParaSite" id="ACRNAN_scaffold1145.g14527.t1"/>
    </source>
</evidence>
<dbReference type="InterPro" id="IPR015897">
    <property type="entry name" value="CHK_kinase-like"/>
</dbReference>
<sequence length="406" mass="47059">MSLNDPVVRGDEKIGDSNYSISWLLKALNLHDHKWTFGEDIRSLTALPRDVLISKDKGYASKIYSIRLTVGEHIHHVIAKLPSDFHMKQRLENLFNEGKLTKEQLETENRKNFEMISSIHNRELEFYRISNENFKDLHCPQFIHGEEMTEEQEGIILMEDFTDRCAKDISSFNGLSKNQVLPIVEDLARLQCQSLNIPNLKQRFPPINSLIQAVTRFSLMSANVLADRNLPWFTLDIAKEIFEIVQPDSMLELYSAQQEEFGMPSVLVHADLWPGNMLWEKNEGDEEAKMMAIIDWQNYHAGSFTTDLAVLLGVSMDGETRRKEEKTILEFFFEKLNEYKKLVHEAEINLTHDQVENSYRKSLRYAVLPMMMTVVTNPKDDEPQNGETEGKLTKRLKFLLEDVFGK</sequence>
<dbReference type="Pfam" id="PF07914">
    <property type="entry name" value="DUF1679"/>
    <property type="match status" value="1"/>
</dbReference>
<dbReference type="PANTHER" id="PTHR23020:SF20">
    <property type="entry name" value="CHK KINASE-LIKE DOMAIN-CONTAINING PROTEIN"/>
    <property type="match status" value="1"/>
</dbReference>
<dbReference type="Gene3D" id="3.90.1200.10">
    <property type="match status" value="1"/>
</dbReference>
<dbReference type="WBParaSite" id="ACRNAN_scaffold1145.g14527.t1">
    <property type="protein sequence ID" value="ACRNAN_scaffold1145.g14527.t1"/>
    <property type="gene ID" value="ACRNAN_scaffold1145.g14527"/>
</dbReference>
<evidence type="ECO:0000313" key="2">
    <source>
        <dbReference type="Proteomes" id="UP000887540"/>
    </source>
</evidence>
<accession>A0A914CJB4</accession>
<evidence type="ECO:0000259" key="1">
    <source>
        <dbReference type="SMART" id="SM00587"/>
    </source>
</evidence>
<feature type="domain" description="CHK kinase-like" evidence="1">
    <location>
        <begin position="156"/>
        <end position="342"/>
    </location>
</feature>
<keyword evidence="2" id="KW-1185">Reference proteome</keyword>
<proteinExistence type="predicted"/>
<organism evidence="2 3">
    <name type="scientific">Acrobeloides nanus</name>
    <dbReference type="NCBI Taxonomy" id="290746"/>
    <lineage>
        <taxon>Eukaryota</taxon>
        <taxon>Metazoa</taxon>
        <taxon>Ecdysozoa</taxon>
        <taxon>Nematoda</taxon>
        <taxon>Chromadorea</taxon>
        <taxon>Rhabditida</taxon>
        <taxon>Tylenchina</taxon>
        <taxon>Cephalobomorpha</taxon>
        <taxon>Cephaloboidea</taxon>
        <taxon>Cephalobidae</taxon>
        <taxon>Acrobeloides</taxon>
    </lineage>
</organism>
<dbReference type="SMART" id="SM00587">
    <property type="entry name" value="CHK"/>
    <property type="match status" value="1"/>
</dbReference>
<dbReference type="PANTHER" id="PTHR23020">
    <property type="entry name" value="UNCHARACTERIZED NUCLEAR HORMONE RECEPTOR-RELATED"/>
    <property type="match status" value="1"/>
</dbReference>
<dbReference type="SUPFAM" id="SSF56112">
    <property type="entry name" value="Protein kinase-like (PK-like)"/>
    <property type="match status" value="1"/>
</dbReference>
<dbReference type="InterPro" id="IPR011009">
    <property type="entry name" value="Kinase-like_dom_sf"/>
</dbReference>
<dbReference type="Proteomes" id="UP000887540">
    <property type="component" value="Unplaced"/>
</dbReference>
<dbReference type="InterPro" id="IPR012877">
    <property type="entry name" value="Dhs-27"/>
</dbReference>